<dbReference type="InterPro" id="IPR050865">
    <property type="entry name" value="BEACH_Domain"/>
</dbReference>
<dbReference type="GO" id="GO:0019901">
    <property type="term" value="F:protein kinase binding"/>
    <property type="evidence" value="ECO:0007669"/>
    <property type="project" value="TreeGrafter"/>
</dbReference>
<feature type="compositionally biased region" description="Polar residues" evidence="1">
    <location>
        <begin position="598"/>
        <end position="608"/>
    </location>
</feature>
<dbReference type="InterPro" id="IPR016024">
    <property type="entry name" value="ARM-type_fold"/>
</dbReference>
<dbReference type="Pfam" id="PF15787">
    <property type="entry name" value="DUF4704"/>
    <property type="match status" value="1"/>
</dbReference>
<evidence type="ECO:0000259" key="2">
    <source>
        <dbReference type="Pfam" id="PF15787"/>
    </source>
</evidence>
<evidence type="ECO:0000313" key="3">
    <source>
        <dbReference type="EMBL" id="CAF1201845.1"/>
    </source>
</evidence>
<feature type="non-terminal residue" evidence="3">
    <location>
        <position position="1"/>
    </location>
</feature>
<dbReference type="AlphaFoldDB" id="A0A814WI86"/>
<dbReference type="SUPFAM" id="SSF48371">
    <property type="entry name" value="ARM repeat"/>
    <property type="match status" value="1"/>
</dbReference>
<dbReference type="InterPro" id="IPR013320">
    <property type="entry name" value="ConA-like_dom_sf"/>
</dbReference>
<proteinExistence type="predicted"/>
<dbReference type="EMBL" id="CAJNOV010005210">
    <property type="protein sequence ID" value="CAF1201845.1"/>
    <property type="molecule type" value="Genomic_DNA"/>
</dbReference>
<feature type="domain" description="DUF4704" evidence="2">
    <location>
        <begin position="233"/>
        <end position="568"/>
    </location>
</feature>
<name>A0A814WI86_9BILA</name>
<dbReference type="InterPro" id="IPR031570">
    <property type="entry name" value="NBEA/BDCP_DUF4704"/>
</dbReference>
<dbReference type="Proteomes" id="UP000663855">
    <property type="component" value="Unassembled WGS sequence"/>
</dbReference>
<evidence type="ECO:0000313" key="4">
    <source>
        <dbReference type="Proteomes" id="UP000663855"/>
    </source>
</evidence>
<dbReference type="GO" id="GO:0016020">
    <property type="term" value="C:membrane"/>
    <property type="evidence" value="ECO:0007669"/>
    <property type="project" value="TreeGrafter"/>
</dbReference>
<comment type="caution">
    <text evidence="3">The sequence shown here is derived from an EMBL/GenBank/DDBJ whole genome shotgun (WGS) entry which is preliminary data.</text>
</comment>
<evidence type="ECO:0000256" key="1">
    <source>
        <dbReference type="SAM" id="MobiDB-lite"/>
    </source>
</evidence>
<sequence>MITISHQYQRWAKSSIQCHINSQLVSTAYFPWSIETSDPFDKCYIGCTPDHSDLTSFSGQLSTFYLFSIYLEPLIVQGLYKLGPAYKNQFKFENESAHILTEPQRKAMYDGKLMNSIVFNYNPVSCDEQLVLQAGPKTNMPYFVHNAHAQMLSNVRSVVAHSIYSTLHSIGGVQVFFPLFGQLDHEQIDGSINYNVCSILLFTLCELIERSYTIQHQMLTSKGFLMIGYYLEKIQMRLYTYLATEFVSYNEMYDSIRPISGIIQTLNTLKYVYWIVEPTRPSIYQAKILDADRPTREQIVEMRSYMLLYMKQLVISGPGTQEEELQAILNYLHTINEDENIIDVLDLVVSLMSEHPKNMVPAFDRRLGLRTVFKLLESTKEGIRLQALKLLGFFLQRSTIKRKADAMQPHNLFSLLADRLSLHSNAFTMATYNILFEILVEKVSGPIVEKRSSEITSDWKIENSAMIKVIATLLRNSPDNVHLYDIKSRFLDDMILLSSSSRENRRVILQISVWQEYLLGLAYVYPSNEQQVAVTDRVFELLKILLHHAIKYEFGGWRVWIDTLSILHGRVTKEDYYRKINKMVENMKDDDENEPKTPVSTPTASGSGTPFDGQSIVTPTKSVSNRQVFSKTNQLPPYTISEFKYSPLHIRLLHSVFDAIESDVRAWKA</sequence>
<protein>
    <recommendedName>
        <fullName evidence="2">DUF4704 domain-containing protein</fullName>
    </recommendedName>
</protein>
<organism evidence="3 4">
    <name type="scientific">Rotaria magnacalcarata</name>
    <dbReference type="NCBI Taxonomy" id="392030"/>
    <lineage>
        <taxon>Eukaryota</taxon>
        <taxon>Metazoa</taxon>
        <taxon>Spiralia</taxon>
        <taxon>Gnathifera</taxon>
        <taxon>Rotifera</taxon>
        <taxon>Eurotatoria</taxon>
        <taxon>Bdelloidea</taxon>
        <taxon>Philodinida</taxon>
        <taxon>Philodinidae</taxon>
        <taxon>Rotaria</taxon>
    </lineage>
</organism>
<dbReference type="PANTHER" id="PTHR13743:SF162">
    <property type="entry name" value="NEUROBEACHIN"/>
    <property type="match status" value="1"/>
</dbReference>
<dbReference type="SUPFAM" id="SSF49899">
    <property type="entry name" value="Concanavalin A-like lectins/glucanases"/>
    <property type="match status" value="1"/>
</dbReference>
<dbReference type="PANTHER" id="PTHR13743">
    <property type="entry name" value="BEIGE/BEACH-RELATED"/>
    <property type="match status" value="1"/>
</dbReference>
<accession>A0A814WI86</accession>
<gene>
    <name evidence="3" type="ORF">CJN711_LOCUS12060</name>
</gene>
<reference evidence="3" key="1">
    <citation type="submission" date="2021-02" db="EMBL/GenBank/DDBJ databases">
        <authorList>
            <person name="Nowell W R."/>
        </authorList>
    </citation>
    <scope>NUCLEOTIDE SEQUENCE</scope>
</reference>
<feature type="region of interest" description="Disordered" evidence="1">
    <location>
        <begin position="587"/>
        <end position="616"/>
    </location>
</feature>
<dbReference type="GO" id="GO:0005829">
    <property type="term" value="C:cytosol"/>
    <property type="evidence" value="ECO:0007669"/>
    <property type="project" value="TreeGrafter"/>
</dbReference>
<dbReference type="GO" id="GO:0008104">
    <property type="term" value="P:intracellular protein localization"/>
    <property type="evidence" value="ECO:0007669"/>
    <property type="project" value="TreeGrafter"/>
</dbReference>